<dbReference type="RefSeq" id="WP_096342800.1">
    <property type="nucleotide sequence ID" value="NZ_NWMW01000001.1"/>
</dbReference>
<dbReference type="Proteomes" id="UP000218366">
    <property type="component" value="Unassembled WGS sequence"/>
</dbReference>
<gene>
    <name evidence="3" type="ORF">COC42_09070</name>
</gene>
<feature type="domain" description="Hypervirulence associated protein TUDOR" evidence="2">
    <location>
        <begin position="8"/>
        <end position="69"/>
    </location>
</feature>
<comment type="caution">
    <text evidence="3">The sequence shown here is derived from an EMBL/GenBank/DDBJ whole genome shotgun (WGS) entry which is preliminary data.</text>
</comment>
<sequence length="72" mass="7955">MSNAFRKGQTVKWEWGKGTAKGKVADKFTRRVQRTIKGSKVVKNGTEDNPAYLVEQDDGDQVLKRGSELSAG</sequence>
<accession>A0A2A4B8Z7</accession>
<evidence type="ECO:0000313" key="3">
    <source>
        <dbReference type="EMBL" id="PCD04405.1"/>
    </source>
</evidence>
<dbReference type="InterPro" id="IPR021331">
    <property type="entry name" value="Hva1_TUDOR"/>
</dbReference>
<organism evidence="3 4">
    <name type="scientific">Sphingomonas spermidinifaciens</name>
    <dbReference type="NCBI Taxonomy" id="1141889"/>
    <lineage>
        <taxon>Bacteria</taxon>
        <taxon>Pseudomonadati</taxon>
        <taxon>Pseudomonadota</taxon>
        <taxon>Alphaproteobacteria</taxon>
        <taxon>Sphingomonadales</taxon>
        <taxon>Sphingomonadaceae</taxon>
        <taxon>Sphingomonas</taxon>
    </lineage>
</organism>
<evidence type="ECO:0000259" key="2">
    <source>
        <dbReference type="Pfam" id="PF11160"/>
    </source>
</evidence>
<dbReference type="AlphaFoldDB" id="A0A2A4B8Z7"/>
<keyword evidence="4" id="KW-1185">Reference proteome</keyword>
<name>A0A2A4B8Z7_9SPHN</name>
<dbReference type="OrthoDB" id="283968at2"/>
<reference evidence="3 4" key="1">
    <citation type="submission" date="2017-09" db="EMBL/GenBank/DDBJ databases">
        <title>Sphingomonas spermidinifaciens 9NM-10, whole genome shotgun sequence.</title>
        <authorList>
            <person name="Feng G."/>
            <person name="Zhu H."/>
        </authorList>
    </citation>
    <scope>NUCLEOTIDE SEQUENCE [LARGE SCALE GENOMIC DNA]</scope>
    <source>
        <strain evidence="3 4">9NM-10</strain>
    </source>
</reference>
<feature type="compositionally biased region" description="Basic and acidic residues" evidence="1">
    <location>
        <begin position="61"/>
        <end position="72"/>
    </location>
</feature>
<proteinExistence type="predicted"/>
<feature type="region of interest" description="Disordered" evidence="1">
    <location>
        <begin position="42"/>
        <end position="72"/>
    </location>
</feature>
<dbReference type="EMBL" id="NWMW01000001">
    <property type="protein sequence ID" value="PCD04405.1"/>
    <property type="molecule type" value="Genomic_DNA"/>
</dbReference>
<protein>
    <submittedName>
        <fullName evidence="3">DUF2945 domain-containing protein</fullName>
    </submittedName>
</protein>
<evidence type="ECO:0000313" key="4">
    <source>
        <dbReference type="Proteomes" id="UP000218366"/>
    </source>
</evidence>
<dbReference type="Pfam" id="PF11160">
    <property type="entry name" value="Hva1_TUDOR"/>
    <property type="match status" value="1"/>
</dbReference>
<evidence type="ECO:0000256" key="1">
    <source>
        <dbReference type="SAM" id="MobiDB-lite"/>
    </source>
</evidence>